<sequence length="77" mass="8471">MNKYGQEYSGPVTQGHTKADTAAVILDPVAYSSKLCEALQLLAQEFHEGRTPIADEAAEREKVNALLDDLARDPREN</sequence>
<proteinExistence type="predicted"/>
<evidence type="ECO:0000313" key="1">
    <source>
        <dbReference type="EMBL" id="MBK1667396.1"/>
    </source>
</evidence>
<organism evidence="1 2">
    <name type="scientific">Rhodovibrio sodomensis</name>
    <dbReference type="NCBI Taxonomy" id="1088"/>
    <lineage>
        <taxon>Bacteria</taxon>
        <taxon>Pseudomonadati</taxon>
        <taxon>Pseudomonadota</taxon>
        <taxon>Alphaproteobacteria</taxon>
        <taxon>Rhodospirillales</taxon>
        <taxon>Rhodovibrionaceae</taxon>
        <taxon>Rhodovibrio</taxon>
    </lineage>
</organism>
<reference evidence="1 2" key="1">
    <citation type="journal article" date="2020" name="Microorganisms">
        <title>Osmotic Adaptation and Compatible Solute Biosynthesis of Phototrophic Bacteria as Revealed from Genome Analyses.</title>
        <authorList>
            <person name="Imhoff J.F."/>
            <person name="Rahn T."/>
            <person name="Kunzel S."/>
            <person name="Keller A."/>
            <person name="Neulinger S.C."/>
        </authorList>
    </citation>
    <scope>NUCLEOTIDE SEQUENCE [LARGE SCALE GENOMIC DNA]</scope>
    <source>
        <strain evidence="1 2">DSM 9895</strain>
    </source>
</reference>
<gene>
    <name evidence="1" type="ORF">CKO28_05050</name>
</gene>
<keyword evidence="2" id="KW-1185">Reference proteome</keyword>
<name>A0ABS1DAD3_9PROT</name>
<evidence type="ECO:0000313" key="2">
    <source>
        <dbReference type="Proteomes" id="UP001296873"/>
    </source>
</evidence>
<dbReference type="RefSeq" id="WP_200339466.1">
    <property type="nucleotide sequence ID" value="NZ_NRRL01000006.1"/>
</dbReference>
<evidence type="ECO:0008006" key="3">
    <source>
        <dbReference type="Google" id="ProtNLM"/>
    </source>
</evidence>
<comment type="caution">
    <text evidence="1">The sequence shown here is derived from an EMBL/GenBank/DDBJ whole genome shotgun (WGS) entry which is preliminary data.</text>
</comment>
<dbReference type="Proteomes" id="UP001296873">
    <property type="component" value="Unassembled WGS sequence"/>
</dbReference>
<protein>
    <recommendedName>
        <fullName evidence="3">DUF1843 domain-containing protein</fullName>
    </recommendedName>
</protein>
<dbReference type="EMBL" id="NRRL01000006">
    <property type="protein sequence ID" value="MBK1667396.1"/>
    <property type="molecule type" value="Genomic_DNA"/>
</dbReference>
<accession>A0ABS1DAD3</accession>